<reference evidence="2" key="1">
    <citation type="submission" date="2014-05" db="EMBL/GenBank/DDBJ databases">
        <authorList>
            <person name="Chronopoulou M."/>
        </authorList>
    </citation>
    <scope>NUCLEOTIDE SEQUENCE</scope>
    <source>
        <tissue evidence="2">Whole organism</tissue>
    </source>
</reference>
<evidence type="ECO:0000256" key="1">
    <source>
        <dbReference type="SAM" id="Phobius"/>
    </source>
</evidence>
<organism evidence="2">
    <name type="scientific">Lepeophtheirus salmonis</name>
    <name type="common">Salmon louse</name>
    <name type="synonym">Caligus salmonis</name>
    <dbReference type="NCBI Taxonomy" id="72036"/>
    <lineage>
        <taxon>Eukaryota</taxon>
        <taxon>Metazoa</taxon>
        <taxon>Ecdysozoa</taxon>
        <taxon>Arthropoda</taxon>
        <taxon>Crustacea</taxon>
        <taxon>Multicrustacea</taxon>
        <taxon>Hexanauplia</taxon>
        <taxon>Copepoda</taxon>
        <taxon>Siphonostomatoida</taxon>
        <taxon>Caligidae</taxon>
        <taxon>Lepeophtheirus</taxon>
    </lineage>
</organism>
<feature type="non-terminal residue" evidence="2">
    <location>
        <position position="1"/>
    </location>
</feature>
<accession>A0A0K2UGT3</accession>
<keyword evidence="1" id="KW-0472">Membrane</keyword>
<dbReference type="AlphaFoldDB" id="A0A0K2UGT3"/>
<sequence>RLNDAVVRFIKENYFVLTGFIFWTFLSYSIVRIAQLLSVAITINGLTGL</sequence>
<evidence type="ECO:0000313" key="2">
    <source>
        <dbReference type="EMBL" id="CDW37449.1"/>
    </source>
</evidence>
<keyword evidence="1" id="KW-1133">Transmembrane helix</keyword>
<dbReference type="EMBL" id="HACA01020088">
    <property type="protein sequence ID" value="CDW37449.1"/>
    <property type="molecule type" value="Transcribed_RNA"/>
</dbReference>
<keyword evidence="1" id="KW-0812">Transmembrane</keyword>
<name>A0A0K2UGT3_LEPSM</name>
<feature type="transmembrane region" description="Helical" evidence="1">
    <location>
        <begin position="20"/>
        <end position="43"/>
    </location>
</feature>
<proteinExistence type="predicted"/>
<protein>
    <submittedName>
        <fullName evidence="2">Uncharacterized protein</fullName>
    </submittedName>
</protein>